<evidence type="ECO:0000313" key="1">
    <source>
        <dbReference type="EMBL" id="QBK87733.1"/>
    </source>
</evidence>
<proteinExistence type="predicted"/>
<gene>
    <name evidence="1" type="ORF">LCMAC202_00690</name>
</gene>
<protein>
    <submittedName>
        <fullName evidence="1">SsDNA and RNA-binding protein</fullName>
    </submittedName>
</protein>
<accession>A0A481YWV7</accession>
<organism evidence="1">
    <name type="scientific">Marseillevirus LCMAC202</name>
    <dbReference type="NCBI Taxonomy" id="2506606"/>
    <lineage>
        <taxon>Viruses</taxon>
        <taxon>Varidnaviria</taxon>
        <taxon>Bamfordvirae</taxon>
        <taxon>Nucleocytoviricota</taxon>
        <taxon>Megaviricetes</taxon>
        <taxon>Pimascovirales</taxon>
        <taxon>Pimascovirales incertae sedis</taxon>
        <taxon>Marseilleviridae</taxon>
    </lineage>
</organism>
<reference evidence="1" key="1">
    <citation type="journal article" date="2019" name="MBio">
        <title>Virus Genomes from Deep Sea Sediments Expand the Ocean Megavirome and Support Independent Origins of Viral Gigantism.</title>
        <authorList>
            <person name="Backstrom D."/>
            <person name="Yutin N."/>
            <person name="Jorgensen S.L."/>
            <person name="Dharamshi J."/>
            <person name="Homa F."/>
            <person name="Zaremba-Niedwiedzka K."/>
            <person name="Spang A."/>
            <person name="Wolf Y.I."/>
            <person name="Koonin E.V."/>
            <person name="Ettema T.J."/>
        </authorList>
    </citation>
    <scope>NUCLEOTIDE SEQUENCE</scope>
</reference>
<sequence length="274" mass="30961">MTTIPITFTAHLGNESANIDINNINACYKALYSIPDIKKESEKPIECPVYINKGHAGNYLKRWWKNPNKVGQIYAGKPSVSFLSSIINPRDYPITLQLASYEFPIAANSEEPFDLPLGTLVFIDRGVVFTPPVVETPIENAMKQLTEILCKDPAFCGSEDITEIIECKNKKEFLFMKSFSRGVFPTTEELDSATISPVINRQQSTPEEVLQHVQEFIESYSHLHPVSNGQLPFLQLSIEEPAYIVKGDNRYIPPEEYDTTWRKFRLVGGNIGEI</sequence>
<dbReference type="EMBL" id="MK500369">
    <property type="protein sequence ID" value="QBK87733.1"/>
    <property type="molecule type" value="Genomic_DNA"/>
</dbReference>
<name>A0A481YWV7_9VIRU</name>